<accession>T1H5L0</accession>
<keyword evidence="1" id="KW-1133">Transmembrane helix</keyword>
<reference evidence="2" key="2">
    <citation type="submission" date="2015-06" db="UniProtKB">
        <authorList>
            <consortium name="EnsemblMetazoa"/>
        </authorList>
    </citation>
    <scope>IDENTIFICATION</scope>
</reference>
<protein>
    <submittedName>
        <fullName evidence="2">Uncharacterized protein</fullName>
    </submittedName>
</protein>
<reference evidence="3" key="1">
    <citation type="submission" date="2013-02" db="EMBL/GenBank/DDBJ databases">
        <authorList>
            <person name="Hughes D."/>
        </authorList>
    </citation>
    <scope>NUCLEOTIDE SEQUENCE</scope>
    <source>
        <strain>Durham</strain>
        <strain evidence="3">NC isolate 2 -- Noor lab</strain>
    </source>
</reference>
<evidence type="ECO:0000313" key="3">
    <source>
        <dbReference type="Proteomes" id="UP000015102"/>
    </source>
</evidence>
<keyword evidence="1" id="KW-0812">Transmembrane</keyword>
<dbReference type="Proteomes" id="UP000015102">
    <property type="component" value="Unassembled WGS sequence"/>
</dbReference>
<keyword evidence="1" id="KW-0472">Membrane</keyword>
<dbReference type="HOGENOM" id="CLU_2485901_0_0_1"/>
<evidence type="ECO:0000256" key="1">
    <source>
        <dbReference type="SAM" id="Phobius"/>
    </source>
</evidence>
<dbReference type="EMBL" id="CAQQ02387684">
    <property type="status" value="NOT_ANNOTATED_CDS"/>
    <property type="molecule type" value="Genomic_DNA"/>
</dbReference>
<dbReference type="AlphaFoldDB" id="T1H5L0"/>
<proteinExistence type="predicted"/>
<sequence length="87" mass="9841">MFLSAISFKVLITTSWIIRRAKSNMIFVGIKFTADDSSSSSILWTIRVLFVTSVYFSIDMVFTIISTSVNFVNINFIDNITLDNTNS</sequence>
<name>T1H5L0_MEGSC</name>
<dbReference type="EMBL" id="CAQQ02387685">
    <property type="status" value="NOT_ANNOTATED_CDS"/>
    <property type="molecule type" value="Genomic_DNA"/>
</dbReference>
<evidence type="ECO:0000313" key="2">
    <source>
        <dbReference type="EnsemblMetazoa" id="MESCA011591-PA"/>
    </source>
</evidence>
<feature type="transmembrane region" description="Helical" evidence="1">
    <location>
        <begin position="44"/>
        <end position="65"/>
    </location>
</feature>
<keyword evidence="3" id="KW-1185">Reference proteome</keyword>
<organism evidence="2 3">
    <name type="scientific">Megaselia scalaris</name>
    <name type="common">Humpbacked fly</name>
    <name type="synonym">Phora scalaris</name>
    <dbReference type="NCBI Taxonomy" id="36166"/>
    <lineage>
        <taxon>Eukaryota</taxon>
        <taxon>Metazoa</taxon>
        <taxon>Ecdysozoa</taxon>
        <taxon>Arthropoda</taxon>
        <taxon>Hexapoda</taxon>
        <taxon>Insecta</taxon>
        <taxon>Pterygota</taxon>
        <taxon>Neoptera</taxon>
        <taxon>Endopterygota</taxon>
        <taxon>Diptera</taxon>
        <taxon>Brachycera</taxon>
        <taxon>Muscomorpha</taxon>
        <taxon>Platypezoidea</taxon>
        <taxon>Phoridae</taxon>
        <taxon>Megaseliini</taxon>
        <taxon>Megaselia</taxon>
    </lineage>
</organism>
<dbReference type="EnsemblMetazoa" id="MESCA011591-RA">
    <property type="protein sequence ID" value="MESCA011591-PA"/>
    <property type="gene ID" value="MESCA011591"/>
</dbReference>